<evidence type="ECO:0000259" key="1">
    <source>
        <dbReference type="Pfam" id="PF02627"/>
    </source>
</evidence>
<dbReference type="InterPro" id="IPR003779">
    <property type="entry name" value="CMD-like"/>
</dbReference>
<dbReference type="AlphaFoldDB" id="A0A6J6DVF2"/>
<dbReference type="Pfam" id="PF02627">
    <property type="entry name" value="CMD"/>
    <property type="match status" value="1"/>
</dbReference>
<protein>
    <submittedName>
        <fullName evidence="2">Unannotated protein</fullName>
    </submittedName>
</protein>
<dbReference type="PANTHER" id="PTHR33570">
    <property type="entry name" value="4-CARBOXYMUCONOLACTONE DECARBOXYLASE FAMILY PROTEIN"/>
    <property type="match status" value="1"/>
</dbReference>
<dbReference type="SUPFAM" id="SSF69118">
    <property type="entry name" value="AhpD-like"/>
    <property type="match status" value="1"/>
</dbReference>
<feature type="domain" description="Carboxymuconolactone decarboxylase-like" evidence="1">
    <location>
        <begin position="3"/>
        <end position="80"/>
    </location>
</feature>
<dbReference type="InterPro" id="IPR029032">
    <property type="entry name" value="AhpD-like"/>
</dbReference>
<name>A0A6J6DVF2_9ZZZZ</name>
<dbReference type="GO" id="GO:0051920">
    <property type="term" value="F:peroxiredoxin activity"/>
    <property type="evidence" value="ECO:0007669"/>
    <property type="project" value="InterPro"/>
</dbReference>
<accession>A0A6J6DVF2</accession>
<dbReference type="Gene3D" id="1.20.1290.10">
    <property type="entry name" value="AhpD-like"/>
    <property type="match status" value="1"/>
</dbReference>
<gene>
    <name evidence="2" type="ORF">UFOPK1722_00041</name>
</gene>
<reference evidence="2" key="1">
    <citation type="submission" date="2020-05" db="EMBL/GenBank/DDBJ databases">
        <authorList>
            <person name="Chiriac C."/>
            <person name="Salcher M."/>
            <person name="Ghai R."/>
            <person name="Kavagutti S V."/>
        </authorList>
    </citation>
    <scope>NUCLEOTIDE SEQUENCE</scope>
</reference>
<proteinExistence type="predicted"/>
<dbReference type="EMBL" id="CAEZTS010000002">
    <property type="protein sequence ID" value="CAB4565088.1"/>
    <property type="molecule type" value="Genomic_DNA"/>
</dbReference>
<organism evidence="2">
    <name type="scientific">freshwater metagenome</name>
    <dbReference type="NCBI Taxonomy" id="449393"/>
    <lineage>
        <taxon>unclassified sequences</taxon>
        <taxon>metagenomes</taxon>
        <taxon>ecological metagenomes</taxon>
    </lineage>
</organism>
<evidence type="ECO:0000313" key="2">
    <source>
        <dbReference type="EMBL" id="CAB4565088.1"/>
    </source>
</evidence>
<dbReference type="InterPro" id="IPR052512">
    <property type="entry name" value="4CMD/NDH-1_regulator"/>
</dbReference>
<dbReference type="PANTHER" id="PTHR33570:SF9">
    <property type="entry name" value="BLL4600 PROTEIN"/>
    <property type="match status" value="1"/>
</dbReference>
<sequence>MAQTIDHLFGEIWQDDRLSLQQRSLVTCTVLVATGRESEQYLHFRGARNLGIERATLEAMITHVAHYAGWPVAVSASRVLGEVWDQMDEQEKQS</sequence>